<accession>A0A5B8J246</accession>
<evidence type="ECO:0000256" key="2">
    <source>
        <dbReference type="ARBA" id="ARBA00023125"/>
    </source>
</evidence>
<dbReference type="SUPFAM" id="SSF54909">
    <property type="entry name" value="Dimeric alpha+beta barrel"/>
    <property type="match status" value="1"/>
</dbReference>
<dbReference type="KEGG" id="lit:FPZ52_16215"/>
<evidence type="ECO:0000259" key="4">
    <source>
        <dbReference type="PROSITE" id="PS50956"/>
    </source>
</evidence>
<feature type="domain" description="HTH asnC-type" evidence="4">
    <location>
        <begin position="3"/>
        <end position="64"/>
    </location>
</feature>
<protein>
    <submittedName>
        <fullName evidence="5">Lrp/AsnC family transcriptional regulator</fullName>
    </submittedName>
</protein>
<keyword evidence="1" id="KW-0805">Transcription regulation</keyword>
<organism evidence="5 6">
    <name type="scientific">Qingshengfaniella alkalisoli</name>
    <dbReference type="NCBI Taxonomy" id="2599296"/>
    <lineage>
        <taxon>Bacteria</taxon>
        <taxon>Pseudomonadati</taxon>
        <taxon>Pseudomonadota</taxon>
        <taxon>Alphaproteobacteria</taxon>
        <taxon>Rhodobacterales</taxon>
        <taxon>Paracoccaceae</taxon>
        <taxon>Qingshengfaniella</taxon>
    </lineage>
</organism>
<keyword evidence="2" id="KW-0238">DNA-binding</keyword>
<dbReference type="EMBL" id="CP042264">
    <property type="protein sequence ID" value="QDY71231.1"/>
    <property type="molecule type" value="Genomic_DNA"/>
</dbReference>
<dbReference type="Pfam" id="PF13412">
    <property type="entry name" value="HTH_24"/>
    <property type="match status" value="1"/>
</dbReference>
<dbReference type="SUPFAM" id="SSF46785">
    <property type="entry name" value="Winged helix' DNA-binding domain"/>
    <property type="match status" value="1"/>
</dbReference>
<dbReference type="GO" id="GO:0043200">
    <property type="term" value="P:response to amino acid"/>
    <property type="evidence" value="ECO:0007669"/>
    <property type="project" value="TreeGrafter"/>
</dbReference>
<dbReference type="Gene3D" id="3.30.70.920">
    <property type="match status" value="1"/>
</dbReference>
<keyword evidence="5" id="KW-0614">Plasmid</keyword>
<keyword evidence="3" id="KW-0804">Transcription</keyword>
<name>A0A5B8J246_9RHOB</name>
<dbReference type="InterPro" id="IPR019888">
    <property type="entry name" value="Tscrpt_reg_AsnC-like"/>
</dbReference>
<evidence type="ECO:0000256" key="1">
    <source>
        <dbReference type="ARBA" id="ARBA00023015"/>
    </source>
</evidence>
<dbReference type="InterPro" id="IPR019887">
    <property type="entry name" value="Tscrpt_reg_AsnC/Lrp_C"/>
</dbReference>
<dbReference type="PROSITE" id="PS00519">
    <property type="entry name" value="HTH_ASNC_1"/>
    <property type="match status" value="1"/>
</dbReference>
<dbReference type="InterPro" id="IPR011991">
    <property type="entry name" value="ArsR-like_HTH"/>
</dbReference>
<dbReference type="CDD" id="cd00090">
    <property type="entry name" value="HTH_ARSR"/>
    <property type="match status" value="1"/>
</dbReference>
<dbReference type="Pfam" id="PF01037">
    <property type="entry name" value="AsnC_trans_reg"/>
    <property type="match status" value="1"/>
</dbReference>
<proteinExistence type="predicted"/>
<dbReference type="PRINTS" id="PR00033">
    <property type="entry name" value="HTHASNC"/>
</dbReference>
<dbReference type="AlphaFoldDB" id="A0A5B8J246"/>
<dbReference type="PANTHER" id="PTHR30154:SF34">
    <property type="entry name" value="TRANSCRIPTIONAL REGULATOR AZLB"/>
    <property type="match status" value="1"/>
</dbReference>
<reference evidence="5 6" key="1">
    <citation type="submission" date="2019-07" db="EMBL/GenBank/DDBJ databases">
        <title>Litoreibacter alkalisoli sp. nov., isolated from saline-alkaline soil.</title>
        <authorList>
            <person name="Wang S."/>
            <person name="Xu L."/>
            <person name="Xing Y.-T."/>
            <person name="Sun J.-Q."/>
        </authorList>
    </citation>
    <scope>NUCLEOTIDE SEQUENCE [LARGE SCALE GENOMIC DNA]</scope>
    <source>
        <strain evidence="5 6">LN3S51</strain>
        <plasmid evidence="5 6">unnamed3</plasmid>
    </source>
</reference>
<dbReference type="InterPro" id="IPR011008">
    <property type="entry name" value="Dimeric_a/b-barrel"/>
</dbReference>
<dbReference type="Proteomes" id="UP000318483">
    <property type="component" value="Plasmid unnamed3"/>
</dbReference>
<evidence type="ECO:0000313" key="6">
    <source>
        <dbReference type="Proteomes" id="UP000318483"/>
    </source>
</evidence>
<dbReference type="GO" id="GO:0005829">
    <property type="term" value="C:cytosol"/>
    <property type="evidence" value="ECO:0007669"/>
    <property type="project" value="TreeGrafter"/>
</dbReference>
<dbReference type="GO" id="GO:0043565">
    <property type="term" value="F:sequence-specific DNA binding"/>
    <property type="evidence" value="ECO:0007669"/>
    <property type="project" value="InterPro"/>
</dbReference>
<keyword evidence="6" id="KW-1185">Reference proteome</keyword>
<dbReference type="InterPro" id="IPR000485">
    <property type="entry name" value="AsnC-type_HTH_dom"/>
</dbReference>
<dbReference type="InterPro" id="IPR019885">
    <property type="entry name" value="Tscrpt_reg_HTH_AsnC-type_CS"/>
</dbReference>
<dbReference type="PROSITE" id="PS50956">
    <property type="entry name" value="HTH_ASNC_2"/>
    <property type="match status" value="1"/>
</dbReference>
<sequence length="153" mass="17266">MQLDRSDIRLLGFLADDGRMTIAELAERVGMSPTACRRRVSLLEEAGVISGYRAVIDRTKAGFPVTIFVSIRLDHKDNAVFGAFKEKLKTFPEVVAAYTTSGNEDFLLIVNVADVAGFENFLQHRLMNESHIASLRSQFAINRFIYRQRLPEN</sequence>
<geneLocation type="plasmid" evidence="5 6">
    <name>unnamed3</name>
</geneLocation>
<dbReference type="SMART" id="SM00344">
    <property type="entry name" value="HTH_ASNC"/>
    <property type="match status" value="1"/>
</dbReference>
<dbReference type="PANTHER" id="PTHR30154">
    <property type="entry name" value="LEUCINE-RESPONSIVE REGULATORY PROTEIN"/>
    <property type="match status" value="1"/>
</dbReference>
<dbReference type="InterPro" id="IPR036390">
    <property type="entry name" value="WH_DNA-bd_sf"/>
</dbReference>
<gene>
    <name evidence="5" type="ORF">FPZ52_16215</name>
</gene>
<evidence type="ECO:0000313" key="5">
    <source>
        <dbReference type="EMBL" id="QDY71231.1"/>
    </source>
</evidence>
<dbReference type="OrthoDB" id="9803143at2"/>
<dbReference type="Gene3D" id="1.10.10.10">
    <property type="entry name" value="Winged helix-like DNA-binding domain superfamily/Winged helix DNA-binding domain"/>
    <property type="match status" value="1"/>
</dbReference>
<dbReference type="RefSeq" id="WP_146366647.1">
    <property type="nucleotide sequence ID" value="NZ_CP042264.1"/>
</dbReference>
<evidence type="ECO:0000256" key="3">
    <source>
        <dbReference type="ARBA" id="ARBA00023163"/>
    </source>
</evidence>
<dbReference type="GO" id="GO:0006355">
    <property type="term" value="P:regulation of DNA-templated transcription"/>
    <property type="evidence" value="ECO:0007669"/>
    <property type="project" value="UniProtKB-ARBA"/>
</dbReference>
<dbReference type="InterPro" id="IPR036388">
    <property type="entry name" value="WH-like_DNA-bd_sf"/>
</dbReference>